<dbReference type="Pfam" id="PF14020">
    <property type="entry name" value="DUF4236"/>
    <property type="match status" value="1"/>
</dbReference>
<accession>A8SKK1</accession>
<gene>
    <name evidence="8" type="ORF">PEPMIC_00706</name>
</gene>
<organism evidence="8 9">
    <name type="scientific">Parvimonas micra ATCC 33270</name>
    <dbReference type="NCBI Taxonomy" id="411465"/>
    <lineage>
        <taxon>Bacteria</taxon>
        <taxon>Bacillati</taxon>
        <taxon>Bacillota</taxon>
        <taxon>Tissierellia</taxon>
        <taxon>Tissierellales</taxon>
        <taxon>Peptoniphilaceae</taxon>
        <taxon>Parvimonas</taxon>
    </lineage>
</organism>
<feature type="domain" description="DUF4236" evidence="7">
    <location>
        <begin position="3"/>
        <end position="57"/>
    </location>
</feature>
<dbReference type="eggNOG" id="COG0457">
    <property type="taxonomic scope" value="Bacteria"/>
</dbReference>
<dbReference type="RefSeq" id="WP_004832591.1">
    <property type="nucleotide sequence ID" value="NZ_DS483517.1"/>
</dbReference>
<reference evidence="8 9" key="1">
    <citation type="submission" date="2007-09" db="EMBL/GenBank/DDBJ databases">
        <title>Draft genome sequence of Peptostreptococcus micros (ATCC 33270).</title>
        <authorList>
            <person name="Sudarsanam P."/>
            <person name="Ley R."/>
            <person name="Guruge J."/>
            <person name="Turnbaugh P.J."/>
            <person name="Mahowald M."/>
            <person name="Liep D."/>
            <person name="Gordon J."/>
        </authorList>
    </citation>
    <scope>NUCLEOTIDE SEQUENCE [LARGE SCALE GENOMIC DNA]</scope>
    <source>
        <strain evidence="8 9">ATCC 33270</strain>
    </source>
</reference>
<sequence length="148" mass="16791">MGFKFKKSIKIAPGVKLNLNKKSASVSFGVRGLRKTYSTSGRKTSTVGIPGTGLYYTDVKSKKTTKEKKSTKRKYNYDDAPINKVFDIRVYACLALFLGGLGVHKFYKKDFKKGLIYLLFCWTLIPLIVSMIEGISLIIKYQKERRSN</sequence>
<name>A8SKK1_9FIRM</name>
<keyword evidence="2 5" id="KW-0812">Transmembrane</keyword>
<feature type="domain" description="TM2" evidence="6">
    <location>
        <begin position="90"/>
        <end position="135"/>
    </location>
</feature>
<dbReference type="GeneID" id="93385713"/>
<evidence type="ECO:0000259" key="7">
    <source>
        <dbReference type="Pfam" id="PF14020"/>
    </source>
</evidence>
<comment type="subcellular location">
    <subcellularLocation>
        <location evidence="1">Membrane</location>
        <topology evidence="1">Multi-pass membrane protein</topology>
    </subcellularLocation>
</comment>
<evidence type="ECO:0000313" key="8">
    <source>
        <dbReference type="EMBL" id="EDP24126.1"/>
    </source>
</evidence>
<dbReference type="Proteomes" id="UP000003162">
    <property type="component" value="Unassembled WGS sequence"/>
</dbReference>
<evidence type="ECO:0000256" key="3">
    <source>
        <dbReference type="ARBA" id="ARBA00022989"/>
    </source>
</evidence>
<evidence type="ECO:0000256" key="5">
    <source>
        <dbReference type="SAM" id="Phobius"/>
    </source>
</evidence>
<dbReference type="InterPro" id="IPR007829">
    <property type="entry name" value="TM2"/>
</dbReference>
<evidence type="ECO:0000259" key="6">
    <source>
        <dbReference type="Pfam" id="PF05154"/>
    </source>
</evidence>
<reference evidence="8 9" key="2">
    <citation type="submission" date="2007-09" db="EMBL/GenBank/DDBJ databases">
        <authorList>
            <person name="Fulton L."/>
            <person name="Clifton S."/>
            <person name="Fulton B."/>
            <person name="Xu J."/>
            <person name="Minx P."/>
            <person name="Pepin K.H."/>
            <person name="Johnson M."/>
            <person name="Thiruvilangam P."/>
            <person name="Bhonagiri V."/>
            <person name="Nash W.E."/>
            <person name="Mardis E.R."/>
            <person name="Wilson R.K."/>
        </authorList>
    </citation>
    <scope>NUCLEOTIDE SEQUENCE [LARGE SCALE GENOMIC DNA]</scope>
    <source>
        <strain evidence="8 9">ATCC 33270</strain>
    </source>
</reference>
<dbReference type="EMBL" id="ABEE02000016">
    <property type="protein sequence ID" value="EDP24126.1"/>
    <property type="molecule type" value="Genomic_DNA"/>
</dbReference>
<evidence type="ECO:0000313" key="9">
    <source>
        <dbReference type="Proteomes" id="UP000003162"/>
    </source>
</evidence>
<dbReference type="eggNOG" id="COG2314">
    <property type="taxonomic scope" value="Bacteria"/>
</dbReference>
<keyword evidence="4 5" id="KW-0472">Membrane</keyword>
<keyword evidence="3 5" id="KW-1133">Transmembrane helix</keyword>
<evidence type="ECO:0000256" key="4">
    <source>
        <dbReference type="ARBA" id="ARBA00023136"/>
    </source>
</evidence>
<evidence type="ECO:0000256" key="2">
    <source>
        <dbReference type="ARBA" id="ARBA00022692"/>
    </source>
</evidence>
<dbReference type="AlphaFoldDB" id="A8SKK1"/>
<comment type="caution">
    <text evidence="8">The sequence shown here is derived from an EMBL/GenBank/DDBJ whole genome shotgun (WGS) entry which is preliminary data.</text>
</comment>
<dbReference type="Pfam" id="PF05154">
    <property type="entry name" value="TM2"/>
    <property type="match status" value="1"/>
</dbReference>
<dbReference type="InterPro" id="IPR025330">
    <property type="entry name" value="DUF4236"/>
</dbReference>
<feature type="transmembrane region" description="Helical" evidence="5">
    <location>
        <begin position="86"/>
        <end position="103"/>
    </location>
</feature>
<dbReference type="HOGENOM" id="CLU_1757086_0_0_9"/>
<evidence type="ECO:0000256" key="1">
    <source>
        <dbReference type="ARBA" id="ARBA00004141"/>
    </source>
</evidence>
<protein>
    <submittedName>
        <fullName evidence="8">TM2 domain protein</fullName>
    </submittedName>
</protein>
<feature type="transmembrane region" description="Helical" evidence="5">
    <location>
        <begin position="115"/>
        <end position="139"/>
    </location>
</feature>
<proteinExistence type="predicted"/>
<dbReference type="GO" id="GO:0016020">
    <property type="term" value="C:membrane"/>
    <property type="evidence" value="ECO:0007669"/>
    <property type="project" value="UniProtKB-SubCell"/>
</dbReference>